<dbReference type="GO" id="GO:0051371">
    <property type="term" value="F:muscle alpha-actinin binding"/>
    <property type="evidence" value="ECO:0007669"/>
    <property type="project" value="TreeGrafter"/>
</dbReference>
<dbReference type="GO" id="GO:0001725">
    <property type="term" value="C:stress fiber"/>
    <property type="evidence" value="ECO:0007669"/>
    <property type="project" value="TreeGrafter"/>
</dbReference>
<dbReference type="CDD" id="cd09412">
    <property type="entry name" value="LIM4_Leupaxin"/>
    <property type="match status" value="1"/>
</dbReference>
<dbReference type="GO" id="GO:0007507">
    <property type="term" value="P:heart development"/>
    <property type="evidence" value="ECO:0007669"/>
    <property type="project" value="TreeGrafter"/>
</dbReference>
<dbReference type="InterPro" id="IPR047075">
    <property type="entry name" value="Paxillin_TGFB1I1_LIM_dom1"/>
</dbReference>
<dbReference type="GO" id="GO:0031941">
    <property type="term" value="C:filamentous actin"/>
    <property type="evidence" value="ECO:0007669"/>
    <property type="project" value="TreeGrafter"/>
</dbReference>
<keyword evidence="7" id="KW-0965">Cell junction</keyword>
<evidence type="ECO:0000256" key="5">
    <source>
        <dbReference type="ARBA" id="ARBA00022737"/>
    </source>
</evidence>
<dbReference type="GO" id="GO:0003779">
    <property type="term" value="F:actin binding"/>
    <property type="evidence" value="ECO:0007669"/>
    <property type="project" value="TreeGrafter"/>
</dbReference>
<keyword evidence="14" id="KW-1185">Reference proteome</keyword>
<dbReference type="PANTHER" id="PTHR24214:SF62">
    <property type="entry name" value="LEUPAXIN"/>
    <property type="match status" value="1"/>
</dbReference>
<evidence type="ECO:0000256" key="2">
    <source>
        <dbReference type="ARBA" id="ARBA00004246"/>
    </source>
</evidence>
<evidence type="ECO:0000259" key="12">
    <source>
        <dbReference type="PROSITE" id="PS50023"/>
    </source>
</evidence>
<reference evidence="13 14" key="1">
    <citation type="journal article" date="2019" name="Sci. Data">
        <title>Hybrid genome assembly and annotation of Danionella translucida.</title>
        <authorList>
            <person name="Kadobianskyi M."/>
            <person name="Schulze L."/>
            <person name="Schuelke M."/>
            <person name="Judkewitz B."/>
        </authorList>
    </citation>
    <scope>NUCLEOTIDE SEQUENCE [LARGE SCALE GENOMIC DNA]</scope>
    <source>
        <strain evidence="13 14">Bolton</strain>
    </source>
</reference>
<evidence type="ECO:0000256" key="9">
    <source>
        <dbReference type="ARBA" id="ARBA00023212"/>
    </source>
</evidence>
<dbReference type="AlphaFoldDB" id="A0A553RC83"/>
<feature type="compositionally biased region" description="Basic and acidic residues" evidence="11">
    <location>
        <begin position="119"/>
        <end position="128"/>
    </location>
</feature>
<protein>
    <recommendedName>
        <fullName evidence="12">LIM zinc-binding domain-containing protein</fullName>
    </recommendedName>
</protein>
<feature type="domain" description="LIM zinc-binding" evidence="12">
    <location>
        <begin position="171"/>
        <end position="230"/>
    </location>
</feature>
<dbReference type="CDD" id="cd09336">
    <property type="entry name" value="LIM1_Paxillin_like"/>
    <property type="match status" value="1"/>
</dbReference>
<feature type="region of interest" description="Disordered" evidence="11">
    <location>
        <begin position="99"/>
        <end position="144"/>
    </location>
</feature>
<dbReference type="PANTHER" id="PTHR24214">
    <property type="entry name" value="PDZ AND LIM DOMAIN PROTEIN ZASP"/>
    <property type="match status" value="1"/>
</dbReference>
<dbReference type="CDD" id="cd09410">
    <property type="entry name" value="LIM3_Leupaxin"/>
    <property type="match status" value="1"/>
</dbReference>
<keyword evidence="6 10" id="KW-0862">Zinc</keyword>
<evidence type="ECO:0000256" key="7">
    <source>
        <dbReference type="ARBA" id="ARBA00022949"/>
    </source>
</evidence>
<feature type="compositionally biased region" description="Polar residues" evidence="11">
    <location>
        <begin position="27"/>
        <end position="41"/>
    </location>
</feature>
<evidence type="ECO:0000256" key="11">
    <source>
        <dbReference type="SAM" id="MobiDB-lite"/>
    </source>
</evidence>
<evidence type="ECO:0000256" key="8">
    <source>
        <dbReference type="ARBA" id="ARBA00023038"/>
    </source>
</evidence>
<dbReference type="PROSITE" id="PS50023">
    <property type="entry name" value="LIM_DOMAIN_2"/>
    <property type="match status" value="3"/>
</dbReference>
<evidence type="ECO:0000256" key="1">
    <source>
        <dbReference type="ARBA" id="ARBA00004245"/>
    </source>
</evidence>
<dbReference type="FunFam" id="2.10.110.10:FF:000009">
    <property type="entry name" value="Paxillin isoform 1"/>
    <property type="match status" value="1"/>
</dbReference>
<dbReference type="InterPro" id="IPR050604">
    <property type="entry name" value="PDZ-LIM_domain"/>
</dbReference>
<feature type="region of interest" description="Disordered" evidence="11">
    <location>
        <begin position="12"/>
        <end position="41"/>
    </location>
</feature>
<evidence type="ECO:0000313" key="14">
    <source>
        <dbReference type="Proteomes" id="UP000316079"/>
    </source>
</evidence>
<dbReference type="GO" id="GO:0046872">
    <property type="term" value="F:metal ion binding"/>
    <property type="evidence" value="ECO:0007669"/>
    <property type="project" value="UniProtKB-KW"/>
</dbReference>
<evidence type="ECO:0000313" key="13">
    <source>
        <dbReference type="EMBL" id="TRY99776.1"/>
    </source>
</evidence>
<keyword evidence="8 10" id="KW-0440">LIM domain</keyword>
<evidence type="ECO:0000256" key="6">
    <source>
        <dbReference type="ARBA" id="ARBA00022833"/>
    </source>
</evidence>
<feature type="domain" description="LIM zinc-binding" evidence="12">
    <location>
        <begin position="334"/>
        <end position="391"/>
    </location>
</feature>
<dbReference type="FunFam" id="2.10.110.10:FF:000012">
    <property type="entry name" value="Paxillin isoform 1"/>
    <property type="match status" value="1"/>
</dbReference>
<dbReference type="Proteomes" id="UP000316079">
    <property type="component" value="Unassembled WGS sequence"/>
</dbReference>
<dbReference type="GO" id="GO:0030018">
    <property type="term" value="C:Z disc"/>
    <property type="evidence" value="ECO:0007669"/>
    <property type="project" value="TreeGrafter"/>
</dbReference>
<keyword evidence="4 10" id="KW-0479">Metal-binding</keyword>
<dbReference type="FunFam" id="2.10.110.10:FF:000008">
    <property type="entry name" value="Paxillin isoform 1"/>
    <property type="match status" value="1"/>
</dbReference>
<dbReference type="SMART" id="SM00132">
    <property type="entry name" value="LIM"/>
    <property type="match status" value="4"/>
</dbReference>
<dbReference type="OrthoDB" id="15567at2759"/>
<sequence>MDELDLLLEQLAESSSHGSDAEPIKQKTLSARATSQLKQSESTALIDGAEKTVDGSYSVLSAPVEAAGVISPSTATQELDSLMNELLGLDLINKEIKVSEDAPTPEPPPKPLSKIVKKNSKESPERVPRAVNGHHPGQGDKQSRGVDAIDDLLGSLSSDMEKMGVRTVAKGHCASCGKCICGKMITALGQVWHPEHFVCWACKGELGTCSFFERDGRPYCETDYQKLFSPLCAYCNGPITLFRFLNVPYFVSAGFLERDGKPYCPRDFYLLFAPKCSGCGEPVKENYLSAANGTWHPDCFVCADCLKPFMDGFFLELNGRPLCSLHYHSRQGSLCGTCGEPVLGRCITAMERKFHPEHFVCAFCLRQLSQGVFKEHGGKPYCSTCHSKLFM</sequence>
<dbReference type="GO" id="GO:0005912">
    <property type="term" value="C:adherens junction"/>
    <property type="evidence" value="ECO:0007669"/>
    <property type="project" value="TreeGrafter"/>
</dbReference>
<comment type="caution">
    <text evidence="13">The sequence shown here is derived from an EMBL/GenBank/DDBJ whole genome shotgun (WGS) entry which is preliminary data.</text>
</comment>
<feature type="domain" description="LIM zinc-binding" evidence="12">
    <location>
        <begin position="274"/>
        <end position="333"/>
    </location>
</feature>
<evidence type="ECO:0000256" key="10">
    <source>
        <dbReference type="PROSITE-ProRule" id="PRU00125"/>
    </source>
</evidence>
<name>A0A553RC83_9TELE</name>
<dbReference type="Pfam" id="PF00412">
    <property type="entry name" value="LIM"/>
    <property type="match status" value="3"/>
</dbReference>
<dbReference type="GO" id="GO:0061061">
    <property type="term" value="P:muscle structure development"/>
    <property type="evidence" value="ECO:0007669"/>
    <property type="project" value="TreeGrafter"/>
</dbReference>
<dbReference type="EMBL" id="SRMA01025042">
    <property type="protein sequence ID" value="TRY99776.1"/>
    <property type="molecule type" value="Genomic_DNA"/>
</dbReference>
<dbReference type="PROSITE" id="PS00478">
    <property type="entry name" value="LIM_DOMAIN_1"/>
    <property type="match status" value="2"/>
</dbReference>
<proteinExistence type="predicted"/>
<dbReference type="GO" id="GO:0030036">
    <property type="term" value="P:actin cytoskeleton organization"/>
    <property type="evidence" value="ECO:0007669"/>
    <property type="project" value="TreeGrafter"/>
</dbReference>
<organism evidence="13 14">
    <name type="scientific">Danionella cerebrum</name>
    <dbReference type="NCBI Taxonomy" id="2873325"/>
    <lineage>
        <taxon>Eukaryota</taxon>
        <taxon>Metazoa</taxon>
        <taxon>Chordata</taxon>
        <taxon>Craniata</taxon>
        <taxon>Vertebrata</taxon>
        <taxon>Euteleostomi</taxon>
        <taxon>Actinopterygii</taxon>
        <taxon>Neopterygii</taxon>
        <taxon>Teleostei</taxon>
        <taxon>Ostariophysi</taxon>
        <taxon>Cypriniformes</taxon>
        <taxon>Danionidae</taxon>
        <taxon>Danioninae</taxon>
        <taxon>Danionella</taxon>
    </lineage>
</organism>
<gene>
    <name evidence="13" type="ORF">DNTS_029698</name>
</gene>
<dbReference type="InterPro" id="IPR001781">
    <property type="entry name" value="Znf_LIM"/>
</dbReference>
<dbReference type="STRING" id="623744.A0A553RC83"/>
<keyword evidence="9" id="KW-0206">Cytoskeleton</keyword>
<dbReference type="SUPFAM" id="SSF57716">
    <property type="entry name" value="Glucocorticoid receptor-like (DNA-binding domain)"/>
    <property type="match status" value="5"/>
</dbReference>
<dbReference type="Gene3D" id="2.10.110.10">
    <property type="entry name" value="Cysteine Rich Protein"/>
    <property type="match status" value="3"/>
</dbReference>
<keyword evidence="3" id="KW-0963">Cytoplasm</keyword>
<dbReference type="GO" id="GO:0005925">
    <property type="term" value="C:focal adhesion"/>
    <property type="evidence" value="ECO:0007669"/>
    <property type="project" value="UniProtKB-SubCell"/>
</dbReference>
<comment type="subcellular location">
    <subcellularLocation>
        <location evidence="2">Cell junction</location>
        <location evidence="2">Focal adhesion</location>
    </subcellularLocation>
    <subcellularLocation>
        <location evidence="1">Cytoplasm</location>
        <location evidence="1">Cytoskeleton</location>
    </subcellularLocation>
</comment>
<evidence type="ECO:0000256" key="3">
    <source>
        <dbReference type="ARBA" id="ARBA00022490"/>
    </source>
</evidence>
<keyword evidence="5" id="KW-0677">Repeat</keyword>
<accession>A0A553RC83</accession>
<evidence type="ECO:0000256" key="4">
    <source>
        <dbReference type="ARBA" id="ARBA00022723"/>
    </source>
</evidence>